<protein>
    <recommendedName>
        <fullName evidence="1">Peptide N-acetyl-beta-D-glucosaminyl asparaginase amidase A N-terminal domain-containing protein</fullName>
    </recommendedName>
</protein>
<dbReference type="Proteomes" id="UP000268093">
    <property type="component" value="Unassembled WGS sequence"/>
</dbReference>
<sequence length="290" mass="32201">MVLTVRPRILGGFLPTLWRPMLSIGALNIPSYYIDVTPFVGLLVDGKRHQIGLQVTNANSFWFVDANLHLWVDRDSNQTVGGLTSYKITPNATITAKGHVADNLDANFTTTAHRTVSVSGWVRTSMCKVQSDVNRVIKFQNVQKYTNGSNVESWTQNLVQSATTITTSIPLRPSSSSRATIHVHTETDDWPFSGWSSYTPLADNGFLIDAHIDQGRVRRVEDSRNVRVEVTRRRQIGEGSFGTTGKGVRIGGPTELETTLKLRGIAGCYERKVVVNQTRVLSDKVDQKCQ</sequence>
<dbReference type="InterPro" id="IPR021102">
    <property type="entry name" value="PNGase_A"/>
</dbReference>
<reference evidence="2 3" key="1">
    <citation type="journal article" date="2018" name="New Phytol.">
        <title>Phylogenomics of Endogonaceae and evolution of mycorrhizas within Mucoromycota.</title>
        <authorList>
            <person name="Chang Y."/>
            <person name="Desiro A."/>
            <person name="Na H."/>
            <person name="Sandor L."/>
            <person name="Lipzen A."/>
            <person name="Clum A."/>
            <person name="Barry K."/>
            <person name="Grigoriev I.V."/>
            <person name="Martin F.M."/>
            <person name="Stajich J.E."/>
            <person name="Smith M.E."/>
            <person name="Bonito G."/>
            <person name="Spatafora J.W."/>
        </authorList>
    </citation>
    <scope>NUCLEOTIDE SEQUENCE [LARGE SCALE GENOMIC DNA]</scope>
    <source>
        <strain evidence="2 3">GMNB39</strain>
    </source>
</reference>
<evidence type="ECO:0000313" key="3">
    <source>
        <dbReference type="Proteomes" id="UP000268093"/>
    </source>
</evidence>
<dbReference type="AlphaFoldDB" id="A0A433DDY1"/>
<gene>
    <name evidence="2" type="ORF">BC936DRAFT_143444</name>
</gene>
<feature type="domain" description="Peptide N-acetyl-beta-D-glucosaminyl asparaginase amidase A N-terminal" evidence="1">
    <location>
        <begin position="11"/>
        <end position="86"/>
    </location>
</feature>
<dbReference type="EMBL" id="RBNI01002690">
    <property type="protein sequence ID" value="RUP49029.1"/>
    <property type="molecule type" value="Genomic_DNA"/>
</dbReference>
<proteinExistence type="predicted"/>
<evidence type="ECO:0000313" key="2">
    <source>
        <dbReference type="EMBL" id="RUP49029.1"/>
    </source>
</evidence>
<keyword evidence="3" id="KW-1185">Reference proteome</keyword>
<evidence type="ECO:0000259" key="1">
    <source>
        <dbReference type="Pfam" id="PF12222"/>
    </source>
</evidence>
<dbReference type="OrthoDB" id="1612078at2759"/>
<dbReference type="PANTHER" id="PTHR31104">
    <property type="entry name" value="PEPTIDE-N4-(N-ACETYL-BETA-GLUCOSAMINYL)ASPARAGINE AMIDASE A PROTEIN"/>
    <property type="match status" value="1"/>
</dbReference>
<organism evidence="2 3">
    <name type="scientific">Jimgerdemannia flammicorona</name>
    <dbReference type="NCBI Taxonomy" id="994334"/>
    <lineage>
        <taxon>Eukaryota</taxon>
        <taxon>Fungi</taxon>
        <taxon>Fungi incertae sedis</taxon>
        <taxon>Mucoromycota</taxon>
        <taxon>Mucoromycotina</taxon>
        <taxon>Endogonomycetes</taxon>
        <taxon>Endogonales</taxon>
        <taxon>Endogonaceae</taxon>
        <taxon>Jimgerdemannia</taxon>
    </lineage>
</organism>
<dbReference type="Pfam" id="PF12222">
    <property type="entry name" value="PNGaseA"/>
    <property type="match status" value="1"/>
</dbReference>
<name>A0A433DDY1_9FUNG</name>
<dbReference type="InterPro" id="IPR056948">
    <property type="entry name" value="PNGaseA_N"/>
</dbReference>
<accession>A0A433DDY1</accession>
<comment type="caution">
    <text evidence="2">The sequence shown here is derived from an EMBL/GenBank/DDBJ whole genome shotgun (WGS) entry which is preliminary data.</text>
</comment>